<evidence type="ECO:0000313" key="1">
    <source>
        <dbReference type="EMBL" id="SAL86338.1"/>
    </source>
</evidence>
<name>A0A158KYW4_9BURK</name>
<reference evidence="1" key="1">
    <citation type="submission" date="2016-01" db="EMBL/GenBank/DDBJ databases">
        <authorList>
            <person name="Peeters C."/>
        </authorList>
    </citation>
    <scope>NUCLEOTIDE SEQUENCE [LARGE SCALE GENOMIC DNA]</scope>
    <source>
        <strain evidence="1">LMG 29317</strain>
    </source>
</reference>
<accession>A0A158KYW4</accession>
<dbReference type="EMBL" id="FCOM02000071">
    <property type="protein sequence ID" value="SAL86338.1"/>
    <property type="molecule type" value="Genomic_DNA"/>
</dbReference>
<organism evidence="1 2">
    <name type="scientific">Caballeronia arvi</name>
    <dbReference type="NCBI Taxonomy" id="1777135"/>
    <lineage>
        <taxon>Bacteria</taxon>
        <taxon>Pseudomonadati</taxon>
        <taxon>Pseudomonadota</taxon>
        <taxon>Betaproteobacteria</taxon>
        <taxon>Burkholderiales</taxon>
        <taxon>Burkholderiaceae</taxon>
        <taxon>Caballeronia</taxon>
    </lineage>
</organism>
<proteinExistence type="predicted"/>
<protein>
    <submittedName>
        <fullName evidence="1">Uncharacterized protein</fullName>
    </submittedName>
</protein>
<comment type="caution">
    <text evidence="1">The sequence shown here is derived from an EMBL/GenBank/DDBJ whole genome shotgun (WGS) entry which is preliminary data.</text>
</comment>
<keyword evidence="2" id="KW-1185">Reference proteome</keyword>
<sequence>MTIDSVTRYIDVVVDQVEAARAPEIEPEAAGPT</sequence>
<dbReference type="Proteomes" id="UP000055019">
    <property type="component" value="Unassembled WGS sequence"/>
</dbReference>
<dbReference type="AlphaFoldDB" id="A0A158KYW4"/>
<evidence type="ECO:0000313" key="2">
    <source>
        <dbReference type="Proteomes" id="UP000055019"/>
    </source>
</evidence>
<gene>
    <name evidence="1" type="ORF">AWB74_07660</name>
</gene>